<name>A0A5C1YU90_9PROT</name>
<evidence type="ECO:0000259" key="2">
    <source>
        <dbReference type="Pfam" id="PF00534"/>
    </source>
</evidence>
<feature type="region of interest" description="Disordered" evidence="1">
    <location>
        <begin position="781"/>
        <end position="813"/>
    </location>
</feature>
<keyword evidence="4" id="KW-0808">Transferase</keyword>
<reference evidence="4 5" key="1">
    <citation type="submission" date="2019-09" db="EMBL/GenBank/DDBJ databases">
        <title>Genome sequencing of strain KACC 21233.</title>
        <authorList>
            <person name="Heo J."/>
            <person name="Kim S.-J."/>
            <person name="Kim J.-S."/>
            <person name="Hong S.-B."/>
            <person name="Kwon S.-W."/>
        </authorList>
    </citation>
    <scope>NUCLEOTIDE SEQUENCE [LARGE SCALE GENOMIC DNA]</scope>
    <source>
        <strain evidence="4 5">KACC 21233</strain>
    </source>
</reference>
<gene>
    <name evidence="4" type="ORF">FLP30_03545</name>
</gene>
<dbReference type="Pfam" id="PF13692">
    <property type="entry name" value="Glyco_trans_1_4"/>
    <property type="match status" value="1"/>
</dbReference>
<accession>A0A5C1YU90</accession>
<dbReference type="InterPro" id="IPR028098">
    <property type="entry name" value="Glyco_trans_4-like_N"/>
</dbReference>
<sequence>MVSFCLAPVEAERLSVLAPRIVLVAELTLLQCAKYRVWQRKEQLLSLGWQVEVVDWRETQQALAALQVCTRVVFYRVPAFENVRSLVAEAHALGLAPAWEVDDLIFSEKEYLCNSNIQSLSVFERRQILAGVRLFRACLLACGRGIASTPALAAAMRQAGVGSVAVIENALDQQTLDIARDIRNGFVKDHEIWREIRIVYGSGTRTHDADFRQAAAGIFAAMQADPRLSLHIVGDLTLPPCFATMGARVCQHAGRDYAAYMAMLAQADITLAPLEATLFNDAKSAIKFLEAAVLGVPAICSRRDALARVVRSGRNGILADTAEDWRTAILKLAGSARLRRKLGQQARYDALALYGPDAITTRQVLPVFGAPPAQPVSDVRVMCVNVYYAPRSFGGATRVAEEMAARLAQRASMSVSVFTTRPDMPARGHACVRYVADGVDVLASAALPDAAAGVEALDSRQATEDFTRWLAAMRPNVVHVHAVQGLGLGWADVCQQQGIPYVLTLHDAWWLCGRQFMVQANGQACPQRVIDLDVCQTCLPGTLGLAQRARRMRAVLEGASLLLAPSETHRAFYVANGIAPERIRVNRNGFQWPVTPRPPRIAGQVLRFGYVGGAEDIKGFGLLRAAFESMQRGDWELVLVDNKSALGFPPLQAGAWSVQGTVRVVPAYTPATMDDFFDGIDVLLFPSQWQESYGLTVREALARSVWVVATAPGGQAEDITAGVNGTLIPMDGQPETLRNAVESVLDFLSNRPETPNPDLGRLCTFEQQAEELGGWLEEVAHKAGSQSAQSSGGAGGATGRNPWTTLSAVAASA</sequence>
<dbReference type="GO" id="GO:0016757">
    <property type="term" value="F:glycosyltransferase activity"/>
    <property type="evidence" value="ECO:0007669"/>
    <property type="project" value="InterPro"/>
</dbReference>
<dbReference type="EMBL" id="CP043506">
    <property type="protein sequence ID" value="QEO18532.1"/>
    <property type="molecule type" value="Genomic_DNA"/>
</dbReference>
<organism evidence="4 5">
    <name type="scientific">Acetobacter vaccinii</name>
    <dbReference type="NCBI Taxonomy" id="2592655"/>
    <lineage>
        <taxon>Bacteria</taxon>
        <taxon>Pseudomonadati</taxon>
        <taxon>Pseudomonadota</taxon>
        <taxon>Alphaproteobacteria</taxon>
        <taxon>Acetobacterales</taxon>
        <taxon>Acetobacteraceae</taxon>
        <taxon>Acetobacter</taxon>
    </lineage>
</organism>
<dbReference type="InterPro" id="IPR050194">
    <property type="entry name" value="Glycosyltransferase_grp1"/>
</dbReference>
<evidence type="ECO:0000313" key="4">
    <source>
        <dbReference type="EMBL" id="QEO18532.1"/>
    </source>
</evidence>
<proteinExistence type="predicted"/>
<protein>
    <submittedName>
        <fullName evidence="4">Glycosyltransferase</fullName>
    </submittedName>
</protein>
<dbReference type="CDD" id="cd03823">
    <property type="entry name" value="GT4_ExpE7-like"/>
    <property type="match status" value="1"/>
</dbReference>
<dbReference type="Proteomes" id="UP000324536">
    <property type="component" value="Chromosome"/>
</dbReference>
<dbReference type="OrthoDB" id="9807414at2"/>
<dbReference type="AlphaFoldDB" id="A0A5C1YU90"/>
<keyword evidence="5" id="KW-1185">Reference proteome</keyword>
<evidence type="ECO:0000256" key="1">
    <source>
        <dbReference type="SAM" id="MobiDB-lite"/>
    </source>
</evidence>
<dbReference type="InterPro" id="IPR001296">
    <property type="entry name" value="Glyco_trans_1"/>
</dbReference>
<evidence type="ECO:0000313" key="5">
    <source>
        <dbReference type="Proteomes" id="UP000324536"/>
    </source>
</evidence>
<dbReference type="Gene3D" id="3.40.50.2000">
    <property type="entry name" value="Glycogen Phosphorylase B"/>
    <property type="match status" value="3"/>
</dbReference>
<feature type="domain" description="Glycosyl transferase family 1" evidence="2">
    <location>
        <begin position="607"/>
        <end position="746"/>
    </location>
</feature>
<dbReference type="PANTHER" id="PTHR45947:SF13">
    <property type="entry name" value="TRANSFERASE"/>
    <property type="match status" value="1"/>
</dbReference>
<dbReference type="Pfam" id="PF13439">
    <property type="entry name" value="Glyco_transf_4"/>
    <property type="match status" value="1"/>
</dbReference>
<dbReference type="PANTHER" id="PTHR45947">
    <property type="entry name" value="SULFOQUINOVOSYL TRANSFERASE SQD2"/>
    <property type="match status" value="1"/>
</dbReference>
<dbReference type="Pfam" id="PF00534">
    <property type="entry name" value="Glycos_transf_1"/>
    <property type="match status" value="1"/>
</dbReference>
<dbReference type="KEGG" id="acek:FLP30_03545"/>
<evidence type="ECO:0000259" key="3">
    <source>
        <dbReference type="Pfam" id="PF13439"/>
    </source>
</evidence>
<feature type="domain" description="Glycosyltransferase subfamily 4-like N-terminal" evidence="3">
    <location>
        <begin position="393"/>
        <end position="589"/>
    </location>
</feature>
<dbReference type="SUPFAM" id="SSF53756">
    <property type="entry name" value="UDP-Glycosyltransferase/glycogen phosphorylase"/>
    <property type="match status" value="2"/>
</dbReference>